<evidence type="ECO:0000256" key="11">
    <source>
        <dbReference type="ARBA" id="ARBA00023136"/>
    </source>
</evidence>
<evidence type="ECO:0000256" key="3">
    <source>
        <dbReference type="ARBA" id="ARBA00011245"/>
    </source>
</evidence>
<evidence type="ECO:0000256" key="6">
    <source>
        <dbReference type="ARBA" id="ARBA00022692"/>
    </source>
</evidence>
<evidence type="ECO:0000256" key="13">
    <source>
        <dbReference type="ARBA" id="ARBA00045250"/>
    </source>
</evidence>
<evidence type="ECO:0000256" key="9">
    <source>
        <dbReference type="ARBA" id="ARBA00022989"/>
    </source>
</evidence>
<evidence type="ECO:0000256" key="2">
    <source>
        <dbReference type="ARBA" id="ARBA00006375"/>
    </source>
</evidence>
<keyword evidence="9" id="KW-1133">Transmembrane helix</keyword>
<keyword evidence="11 14" id="KW-0472">Membrane</keyword>
<evidence type="ECO:0000256" key="16">
    <source>
        <dbReference type="RuleBase" id="RU368008"/>
    </source>
</evidence>
<comment type="catalytic activity">
    <reaction evidence="12">
        <text>ADP(in) + ATP(out) = ADP(out) + ATP(in)</text>
        <dbReference type="Rhea" id="RHEA:34999"/>
        <dbReference type="ChEBI" id="CHEBI:30616"/>
        <dbReference type="ChEBI" id="CHEBI:456216"/>
    </reaction>
    <physiologicalReaction direction="left-to-right" evidence="12">
        <dbReference type="Rhea" id="RHEA:35000"/>
    </physiologicalReaction>
</comment>
<evidence type="ECO:0000256" key="4">
    <source>
        <dbReference type="ARBA" id="ARBA00022448"/>
    </source>
</evidence>
<comment type="function">
    <text evidence="16">Catalyzes the exchange of ADP and ATP across the membrane.</text>
</comment>
<keyword evidence="8" id="KW-0999">Mitochondrion inner membrane</keyword>
<keyword evidence="5" id="KW-0050">Antiport</keyword>
<comment type="subunit">
    <text evidence="3 16">Monomer.</text>
</comment>
<dbReference type="SUPFAM" id="SSF103506">
    <property type="entry name" value="Mitochondrial carrier"/>
    <property type="match status" value="1"/>
</dbReference>
<dbReference type="InterPro" id="IPR018108">
    <property type="entry name" value="MCP_transmembrane"/>
</dbReference>
<name>A0A4S2JN20_9HYME</name>
<dbReference type="STRING" id="300112.A0A4S2JN20"/>
<comment type="function">
    <text evidence="13">ADP:ATP antiporter that mediates import of ADP into the mitochondrial matrix for ATP synthesis, and export of ATP out to fuel the cell. Cycles between the cytoplasmic-open state (c-state) and the matrix-open state (m-state): operates by the alternating access mechanism with a single substrate-binding site intermittently exposed to either the cytosolic (c-state) or matrix (m-state) side of the inner mitochondrial membrane.</text>
</comment>
<dbReference type="GO" id="GO:0140021">
    <property type="term" value="P:mitochondrial ADP transmembrane transport"/>
    <property type="evidence" value="ECO:0007669"/>
    <property type="project" value="InterPro"/>
</dbReference>
<dbReference type="GO" id="GO:0005471">
    <property type="term" value="F:ATP:ADP antiporter activity"/>
    <property type="evidence" value="ECO:0007669"/>
    <property type="project" value="UniProtKB-UniRule"/>
</dbReference>
<keyword evidence="18" id="KW-1185">Reference proteome</keyword>
<protein>
    <recommendedName>
        <fullName evidence="16">ADP/ATP translocase</fullName>
    </recommendedName>
    <alternativeName>
        <fullName evidence="16">ADP,ATP carrier protein</fullName>
    </alternativeName>
</protein>
<dbReference type="InterPro" id="IPR002113">
    <property type="entry name" value="ADT_euk_type"/>
</dbReference>
<evidence type="ECO:0000313" key="17">
    <source>
        <dbReference type="EMBL" id="TGZ37581.1"/>
    </source>
</evidence>
<evidence type="ECO:0000256" key="15">
    <source>
        <dbReference type="RuleBase" id="RU000488"/>
    </source>
</evidence>
<dbReference type="PROSITE" id="PS50920">
    <property type="entry name" value="SOLCAR"/>
    <property type="match status" value="1"/>
</dbReference>
<evidence type="ECO:0000256" key="5">
    <source>
        <dbReference type="ARBA" id="ARBA00022449"/>
    </source>
</evidence>
<dbReference type="Gene3D" id="1.50.40.10">
    <property type="entry name" value="Mitochondrial carrier domain"/>
    <property type="match status" value="1"/>
</dbReference>
<dbReference type="GO" id="GO:1901029">
    <property type="term" value="P:negative regulation of mitochondrial outer membrane permeabilization involved in apoptotic signaling pathway"/>
    <property type="evidence" value="ECO:0007669"/>
    <property type="project" value="TreeGrafter"/>
</dbReference>
<keyword evidence="4 15" id="KW-0813">Transport</keyword>
<dbReference type="PRINTS" id="PR00926">
    <property type="entry name" value="MITOCARRIER"/>
</dbReference>
<dbReference type="PANTHER" id="PTHR45635:SF14">
    <property type="entry name" value="ADP_ATP TRANSLOCASE"/>
    <property type="match status" value="1"/>
</dbReference>
<dbReference type="Pfam" id="PF00153">
    <property type="entry name" value="Mito_carr"/>
    <property type="match status" value="1"/>
</dbReference>
<reference evidence="17 18" key="1">
    <citation type="journal article" date="2019" name="Philos. Trans. R. Soc. Lond., B, Biol. Sci.">
        <title>Ant behaviour and brain gene expression of defending hosts depend on the ecological success of the intruding social parasite.</title>
        <authorList>
            <person name="Kaur R."/>
            <person name="Stoldt M."/>
            <person name="Jongepier E."/>
            <person name="Feldmeyer B."/>
            <person name="Menzel F."/>
            <person name="Bornberg-Bauer E."/>
            <person name="Foitzik S."/>
        </authorList>
    </citation>
    <scope>NUCLEOTIDE SEQUENCE [LARGE SCALE GENOMIC DNA]</scope>
    <source>
        <tissue evidence="17">Whole body</tissue>
    </source>
</reference>
<proteinExistence type="inferred from homology"/>
<dbReference type="InterPro" id="IPR023395">
    <property type="entry name" value="MCP_dom_sf"/>
</dbReference>
<evidence type="ECO:0000256" key="14">
    <source>
        <dbReference type="PROSITE-ProRule" id="PRU00282"/>
    </source>
</evidence>
<comment type="caution">
    <text evidence="17">The sequence shown here is derived from an EMBL/GenBank/DDBJ whole genome shotgun (WGS) entry which is preliminary data.</text>
</comment>
<evidence type="ECO:0000256" key="12">
    <source>
        <dbReference type="ARBA" id="ARBA00024143"/>
    </source>
</evidence>
<dbReference type="EMBL" id="QBLH01003534">
    <property type="protein sequence ID" value="TGZ37581.1"/>
    <property type="molecule type" value="Genomic_DNA"/>
</dbReference>
<accession>A0A4S2JN20</accession>
<evidence type="ECO:0000313" key="18">
    <source>
        <dbReference type="Proteomes" id="UP000310200"/>
    </source>
</evidence>
<dbReference type="PANTHER" id="PTHR45635">
    <property type="entry name" value="ADP,ATP CARRIER PROTEIN 1-RELATED-RELATED"/>
    <property type="match status" value="1"/>
</dbReference>
<keyword evidence="6 14" id="KW-0812">Transmembrane</keyword>
<dbReference type="PRINTS" id="PR00927">
    <property type="entry name" value="ADPTRNSLCASE"/>
</dbReference>
<keyword evidence="7" id="KW-0677">Repeat</keyword>
<evidence type="ECO:0000256" key="7">
    <source>
        <dbReference type="ARBA" id="ARBA00022737"/>
    </source>
</evidence>
<dbReference type="GO" id="GO:1990544">
    <property type="term" value="P:mitochondrial ATP transmembrane transport"/>
    <property type="evidence" value="ECO:0007669"/>
    <property type="project" value="InterPro"/>
</dbReference>
<comment type="similarity">
    <text evidence="2 15">Belongs to the mitochondrial carrier (TC 2.A.29) family.</text>
</comment>
<dbReference type="AlphaFoldDB" id="A0A4S2JN20"/>
<sequence>MRYFLGNLASGGAAGATSLCFVYPLDFARTRLAADVGKAGAEREFSGLGNCLTKIFKSDGLIGLYRGFGVSVQGIIIYRASYFGFYDTARGMLPDPKNTPFLVSWGIAQVVTTVAGIVSYPFDTVHKLFWLVQVQDQTRQDWQDHYQLMTSINTAVINIRRRFIVRECR</sequence>
<dbReference type="GO" id="GO:0005743">
    <property type="term" value="C:mitochondrial inner membrane"/>
    <property type="evidence" value="ECO:0007669"/>
    <property type="project" value="UniProtKB-SubCell"/>
</dbReference>
<evidence type="ECO:0000256" key="10">
    <source>
        <dbReference type="ARBA" id="ARBA00023128"/>
    </source>
</evidence>
<evidence type="ECO:0000256" key="1">
    <source>
        <dbReference type="ARBA" id="ARBA00004448"/>
    </source>
</evidence>
<dbReference type="Proteomes" id="UP000310200">
    <property type="component" value="Unassembled WGS sequence"/>
</dbReference>
<organism evidence="17 18">
    <name type="scientific">Temnothorax longispinosus</name>
    <dbReference type="NCBI Taxonomy" id="300112"/>
    <lineage>
        <taxon>Eukaryota</taxon>
        <taxon>Metazoa</taxon>
        <taxon>Ecdysozoa</taxon>
        <taxon>Arthropoda</taxon>
        <taxon>Hexapoda</taxon>
        <taxon>Insecta</taxon>
        <taxon>Pterygota</taxon>
        <taxon>Neoptera</taxon>
        <taxon>Endopterygota</taxon>
        <taxon>Hymenoptera</taxon>
        <taxon>Apocrita</taxon>
        <taxon>Aculeata</taxon>
        <taxon>Formicoidea</taxon>
        <taxon>Formicidae</taxon>
        <taxon>Myrmicinae</taxon>
        <taxon>Temnothorax</taxon>
    </lineage>
</organism>
<comment type="subcellular location">
    <subcellularLocation>
        <location evidence="16">Membrane</location>
        <topology evidence="16">Multi-pass membrane protein</topology>
    </subcellularLocation>
    <subcellularLocation>
        <location evidence="1">Mitochondrion inner membrane</location>
        <topology evidence="1">Multi-pass membrane protein</topology>
    </subcellularLocation>
</comment>
<evidence type="ECO:0000256" key="8">
    <source>
        <dbReference type="ARBA" id="ARBA00022792"/>
    </source>
</evidence>
<dbReference type="InterPro" id="IPR002067">
    <property type="entry name" value="MCP"/>
</dbReference>
<feature type="repeat" description="Solcar" evidence="14">
    <location>
        <begin position="2"/>
        <end position="92"/>
    </location>
</feature>
<keyword evidence="10" id="KW-0496">Mitochondrion</keyword>
<gene>
    <name evidence="17" type="ORF">DBV15_03875</name>
</gene>